<protein>
    <submittedName>
        <fullName evidence="1">Uncharacterized protein</fullName>
    </submittedName>
</protein>
<dbReference type="Proteomes" id="UP000254209">
    <property type="component" value="Unassembled WGS sequence"/>
</dbReference>
<organism evidence="1 2">
    <name type="scientific">Alysiella crassa</name>
    <dbReference type="NCBI Taxonomy" id="153491"/>
    <lineage>
        <taxon>Bacteria</taxon>
        <taxon>Pseudomonadati</taxon>
        <taxon>Pseudomonadota</taxon>
        <taxon>Betaproteobacteria</taxon>
        <taxon>Neisseriales</taxon>
        <taxon>Neisseriaceae</taxon>
        <taxon>Alysiella</taxon>
    </lineage>
</organism>
<dbReference type="STRING" id="1120980.GCA_000745955_00317"/>
<dbReference type="RefSeq" id="WP_034291007.1">
    <property type="nucleotide sequence ID" value="NZ_CP091519.2"/>
</dbReference>
<reference evidence="1 2" key="1">
    <citation type="submission" date="2018-06" db="EMBL/GenBank/DDBJ databases">
        <authorList>
            <consortium name="Pathogen Informatics"/>
            <person name="Doyle S."/>
        </authorList>
    </citation>
    <scope>NUCLEOTIDE SEQUENCE [LARGE SCALE GENOMIC DNA]</scope>
    <source>
        <strain evidence="1 2">NCTC10283</strain>
    </source>
</reference>
<name>A0A376BWJ8_9NEIS</name>
<evidence type="ECO:0000313" key="1">
    <source>
        <dbReference type="EMBL" id="SSY80734.1"/>
    </source>
</evidence>
<keyword evidence="2" id="KW-1185">Reference proteome</keyword>
<proteinExistence type="predicted"/>
<dbReference type="AlphaFoldDB" id="A0A376BWJ8"/>
<accession>A0A376BWJ8</accession>
<sequence>MPIADQMQELLDCLHHNQQPMGGLAFPAVWQPLKLDYTPDSIKRINRLLTQIRTTTEYTSRSIKQKPSGANFINTLAAYLANYLANQSGVPTEWYEDGTIGTGMTIFPVVQAVCHAIDRPDHEIKLDRPLWQLLCFGLNADKLQLRHLILGRFLQKKALPEGLANQSALTSISFDFSETSLQQIDKLITLLAKHHQLRPDTVRRWAVQTPAYRNLFLLLGFYIGETVAKQLGQTIMWNNANRLAEITKQPVSADFFDSIVADLGNGVVTPVLGIVEQMFTNPAVSSTGWLDYLRHEETQVAEHQPDHTDINQVARRAVDGFVRGASPDGCPTPYVAYADDLRDIGLDYNQHSLEKLDKLLNIIRTSQPEFTRFAAAPHTQNFLHLCAFYWARTAAHLSNNSLKFLNYQEAKQFQPALPNEFFHRYGALIGGKLFFPLQLITAQIWQHPKPQTCTELALEIQQKYRGSLLQIAPKTEFTRSKLPFEWQLALKAAGFGAAWALWEKRQQADLFTPTLVQPNGAGINLLKLNTDSIAEAMQSGREMLKKNPERVQHQAFIYESFANLPQGRFDAMALEMCVYQGKKPLYLFALFPFMHAGDETQFINGSIAINADTLPDTAVAETVIQSLYLGMDDFFAPQQNTPRLWWRKSWRDVL</sequence>
<dbReference type="OrthoDB" id="8613373at2"/>
<evidence type="ECO:0000313" key="2">
    <source>
        <dbReference type="Proteomes" id="UP000254209"/>
    </source>
</evidence>
<dbReference type="EMBL" id="UFSO01000003">
    <property type="protein sequence ID" value="SSY80734.1"/>
    <property type="molecule type" value="Genomic_DNA"/>
</dbReference>
<gene>
    <name evidence="1" type="ORF">NCTC10283_02295</name>
</gene>